<dbReference type="CDD" id="cd07012">
    <property type="entry name" value="PBP2_Bug_TTT"/>
    <property type="match status" value="1"/>
</dbReference>
<dbReference type="EMBL" id="JAGVRK010000001">
    <property type="protein sequence ID" value="MBS2968142.1"/>
    <property type="molecule type" value="Genomic_DNA"/>
</dbReference>
<dbReference type="PROSITE" id="PS51257">
    <property type="entry name" value="PROKAR_LIPOPROTEIN"/>
    <property type="match status" value="1"/>
</dbReference>
<dbReference type="SUPFAM" id="SSF53850">
    <property type="entry name" value="Periplasmic binding protein-like II"/>
    <property type="match status" value="1"/>
</dbReference>
<dbReference type="PIRSF" id="PIRSF017082">
    <property type="entry name" value="YflP"/>
    <property type="match status" value="1"/>
</dbReference>
<evidence type="ECO:0000256" key="2">
    <source>
        <dbReference type="SAM" id="SignalP"/>
    </source>
</evidence>
<dbReference type="Gene3D" id="3.40.190.10">
    <property type="entry name" value="Periplasmic binding protein-like II"/>
    <property type="match status" value="1"/>
</dbReference>
<dbReference type="Pfam" id="PF03401">
    <property type="entry name" value="TctC"/>
    <property type="match status" value="1"/>
</dbReference>
<proteinExistence type="inferred from homology"/>
<sequence>MKRILPLSLSVSLLCSCQPAAPANEMAPAKEINLIIPAAEGGGWDVIGRSMKKVLDEKGSKSIQVANVSGGSGENGWKYVKAHPAGAITLNSSLIMTNEILGKSEITYHDFTPLAILVSDWEAIAVPKNSPYRHASEIIKNMQKNPGDMSIGLEQGFGNDDQIAFVQAAREAGINPGKIPFKLHDSLNDLIHSFDSGSIDVASLSFSEAAALHQQGKLRILAVSSHRRLKDFEAIPTWKEEGISIVFPHWRGVMGPKGMPEEEVRRWNRELKAMTETKEWKAILKKNHLSEFYKNSQQTNEFLINQQKFYETIMK</sequence>
<organism evidence="3 4">
    <name type="scientific">Metabacillus flavus</name>
    <dbReference type="NCBI Taxonomy" id="2823519"/>
    <lineage>
        <taxon>Bacteria</taxon>
        <taxon>Bacillati</taxon>
        <taxon>Bacillota</taxon>
        <taxon>Bacilli</taxon>
        <taxon>Bacillales</taxon>
        <taxon>Bacillaceae</taxon>
        <taxon>Metabacillus</taxon>
    </lineage>
</organism>
<name>A0ABS5LBN8_9BACI</name>
<dbReference type="InterPro" id="IPR042100">
    <property type="entry name" value="Bug_dom1"/>
</dbReference>
<evidence type="ECO:0000256" key="1">
    <source>
        <dbReference type="ARBA" id="ARBA00006987"/>
    </source>
</evidence>
<keyword evidence="4" id="KW-1185">Reference proteome</keyword>
<reference evidence="3 4" key="1">
    <citation type="submission" date="2021-04" db="EMBL/GenBank/DDBJ databases">
        <title>Metabacillus sp. strain KIGAM252 whole genome sequence.</title>
        <authorList>
            <person name="Seo M.-J."/>
            <person name="Cho E.-S."/>
            <person name="Hwang C.Y."/>
            <person name="Yoon D.J."/>
        </authorList>
    </citation>
    <scope>NUCLEOTIDE SEQUENCE [LARGE SCALE GENOMIC DNA]</scope>
    <source>
        <strain evidence="3 4">KIGAM252</strain>
    </source>
</reference>
<dbReference type="InterPro" id="IPR005064">
    <property type="entry name" value="BUG"/>
</dbReference>
<evidence type="ECO:0000313" key="4">
    <source>
        <dbReference type="Proteomes" id="UP000682403"/>
    </source>
</evidence>
<evidence type="ECO:0000313" key="3">
    <source>
        <dbReference type="EMBL" id="MBS2968142.1"/>
    </source>
</evidence>
<dbReference type="PANTHER" id="PTHR42928">
    <property type="entry name" value="TRICARBOXYLATE-BINDING PROTEIN"/>
    <property type="match status" value="1"/>
</dbReference>
<protein>
    <submittedName>
        <fullName evidence="3">Tripartite tricarboxylate transporter substrate binding protein</fullName>
    </submittedName>
</protein>
<accession>A0ABS5LBN8</accession>
<dbReference type="Gene3D" id="3.40.190.150">
    <property type="entry name" value="Bordetella uptake gene, domain 1"/>
    <property type="match status" value="1"/>
</dbReference>
<feature type="signal peptide" evidence="2">
    <location>
        <begin position="1"/>
        <end position="23"/>
    </location>
</feature>
<gene>
    <name evidence="3" type="ORF">J9317_05155</name>
</gene>
<dbReference type="PANTHER" id="PTHR42928:SF3">
    <property type="entry name" value="UPF0065 PROTEIN YFLP"/>
    <property type="match status" value="1"/>
</dbReference>
<dbReference type="RefSeq" id="WP_211556778.1">
    <property type="nucleotide sequence ID" value="NZ_JAGVRK010000001.1"/>
</dbReference>
<feature type="chain" id="PRO_5045523509" evidence="2">
    <location>
        <begin position="24"/>
        <end position="315"/>
    </location>
</feature>
<keyword evidence="2" id="KW-0732">Signal</keyword>
<comment type="similarity">
    <text evidence="1">Belongs to the UPF0065 (bug) family.</text>
</comment>
<dbReference type="Proteomes" id="UP000682403">
    <property type="component" value="Unassembled WGS sequence"/>
</dbReference>
<comment type="caution">
    <text evidence="3">The sequence shown here is derived from an EMBL/GenBank/DDBJ whole genome shotgun (WGS) entry which is preliminary data.</text>
</comment>